<protein>
    <submittedName>
        <fullName evidence="1">Uncharacterized protein</fullName>
    </submittedName>
</protein>
<comment type="caution">
    <text evidence="1">The sequence shown here is derived from an EMBL/GenBank/DDBJ whole genome shotgun (WGS) entry which is preliminary data.</text>
</comment>
<proteinExistence type="predicted"/>
<gene>
    <name evidence="1" type="ORF">K3G42_004704</name>
</gene>
<evidence type="ECO:0000313" key="2">
    <source>
        <dbReference type="Proteomes" id="UP000827872"/>
    </source>
</evidence>
<dbReference type="Proteomes" id="UP000827872">
    <property type="component" value="Linkage Group LG05"/>
</dbReference>
<accession>A0ACB8F2C0</accession>
<keyword evidence="2" id="KW-1185">Reference proteome</keyword>
<evidence type="ECO:0000313" key="1">
    <source>
        <dbReference type="EMBL" id="KAH7999066.1"/>
    </source>
</evidence>
<name>A0ACB8F2C0_9SAUR</name>
<sequence>MFFLRMLQLTTLQPGSGPHNIFQSLPQQHPRGGYKNTIVSTLAHTSYTCPLTLAMTSRQLSQSLPGCFPSTPAIPLNTYKRYNILGSPCTRGIRVSYCLRDQQKFSGNKLRRTKAPFIRRDHKLAILLIPKNGECS</sequence>
<dbReference type="EMBL" id="CM037618">
    <property type="protein sequence ID" value="KAH7999066.1"/>
    <property type="molecule type" value="Genomic_DNA"/>
</dbReference>
<organism evidence="1 2">
    <name type="scientific">Sphaerodactylus townsendi</name>
    <dbReference type="NCBI Taxonomy" id="933632"/>
    <lineage>
        <taxon>Eukaryota</taxon>
        <taxon>Metazoa</taxon>
        <taxon>Chordata</taxon>
        <taxon>Craniata</taxon>
        <taxon>Vertebrata</taxon>
        <taxon>Euteleostomi</taxon>
        <taxon>Lepidosauria</taxon>
        <taxon>Squamata</taxon>
        <taxon>Bifurcata</taxon>
        <taxon>Gekkota</taxon>
        <taxon>Sphaerodactylidae</taxon>
        <taxon>Sphaerodactylus</taxon>
    </lineage>
</organism>
<reference evidence="1" key="1">
    <citation type="submission" date="2021-08" db="EMBL/GenBank/DDBJ databases">
        <title>The first chromosome-level gecko genome reveals the dynamic sex chromosomes of Neotropical dwarf geckos (Sphaerodactylidae: Sphaerodactylus).</title>
        <authorList>
            <person name="Pinto B.J."/>
            <person name="Keating S.E."/>
            <person name="Gamble T."/>
        </authorList>
    </citation>
    <scope>NUCLEOTIDE SEQUENCE</scope>
    <source>
        <strain evidence="1">TG3544</strain>
    </source>
</reference>